<dbReference type="RefSeq" id="WP_252168209.1">
    <property type="nucleotide sequence ID" value="NZ_CP084930.1"/>
</dbReference>
<dbReference type="InterPro" id="IPR036259">
    <property type="entry name" value="MFS_trans_sf"/>
</dbReference>
<dbReference type="InterPro" id="IPR003663">
    <property type="entry name" value="Sugar/inositol_transpt"/>
</dbReference>
<dbReference type="Proteomes" id="UP001056937">
    <property type="component" value="Chromosome 1"/>
</dbReference>
<feature type="transmembrane region" description="Helical" evidence="7">
    <location>
        <begin position="258"/>
        <end position="280"/>
    </location>
</feature>
<dbReference type="InterPro" id="IPR020846">
    <property type="entry name" value="MFS_dom"/>
</dbReference>
<evidence type="ECO:0000259" key="8">
    <source>
        <dbReference type="PROSITE" id="PS50850"/>
    </source>
</evidence>
<name>A0ABY4XCD6_9SPHN</name>
<dbReference type="InterPro" id="IPR050360">
    <property type="entry name" value="MFS_Sugar_Transporters"/>
</dbReference>
<feature type="transmembrane region" description="Helical" evidence="7">
    <location>
        <begin position="177"/>
        <end position="197"/>
    </location>
</feature>
<protein>
    <submittedName>
        <fullName evidence="9">Sugar porter family MFS transporter</fullName>
    </submittedName>
</protein>
<dbReference type="InterPro" id="IPR005829">
    <property type="entry name" value="Sugar_transporter_CS"/>
</dbReference>
<evidence type="ECO:0000256" key="2">
    <source>
        <dbReference type="ARBA" id="ARBA00010992"/>
    </source>
</evidence>
<dbReference type="PRINTS" id="PR00171">
    <property type="entry name" value="SUGRTRNSPORT"/>
</dbReference>
<evidence type="ECO:0000313" key="9">
    <source>
        <dbReference type="EMBL" id="USI74406.1"/>
    </source>
</evidence>
<feature type="transmembrane region" description="Helical" evidence="7">
    <location>
        <begin position="417"/>
        <end position="436"/>
    </location>
</feature>
<dbReference type="NCBIfam" id="TIGR00879">
    <property type="entry name" value="SP"/>
    <property type="match status" value="1"/>
</dbReference>
<evidence type="ECO:0000256" key="1">
    <source>
        <dbReference type="ARBA" id="ARBA00004141"/>
    </source>
</evidence>
<evidence type="ECO:0000256" key="3">
    <source>
        <dbReference type="ARBA" id="ARBA00022692"/>
    </source>
</evidence>
<feature type="transmembrane region" description="Helical" evidence="7">
    <location>
        <begin position="89"/>
        <end position="107"/>
    </location>
</feature>
<organism evidence="9 10">
    <name type="scientific">Sphingomonas morindae</name>
    <dbReference type="NCBI Taxonomy" id="1541170"/>
    <lineage>
        <taxon>Bacteria</taxon>
        <taxon>Pseudomonadati</taxon>
        <taxon>Pseudomonadota</taxon>
        <taxon>Alphaproteobacteria</taxon>
        <taxon>Sphingomonadales</taxon>
        <taxon>Sphingomonadaceae</taxon>
        <taxon>Sphingomonas</taxon>
    </lineage>
</organism>
<dbReference type="SUPFAM" id="SSF103473">
    <property type="entry name" value="MFS general substrate transporter"/>
    <property type="match status" value="1"/>
</dbReference>
<feature type="transmembrane region" description="Helical" evidence="7">
    <location>
        <begin position="386"/>
        <end position="405"/>
    </location>
</feature>
<dbReference type="PROSITE" id="PS50850">
    <property type="entry name" value="MFS"/>
    <property type="match status" value="1"/>
</dbReference>
<dbReference type="PROSITE" id="PS00216">
    <property type="entry name" value="SUGAR_TRANSPORT_1"/>
    <property type="match status" value="1"/>
</dbReference>
<evidence type="ECO:0000256" key="4">
    <source>
        <dbReference type="ARBA" id="ARBA00022989"/>
    </source>
</evidence>
<comment type="subcellular location">
    <subcellularLocation>
        <location evidence="1">Membrane</location>
        <topology evidence="1">Multi-pass membrane protein</topology>
    </subcellularLocation>
</comment>
<feature type="transmembrane region" description="Helical" evidence="7">
    <location>
        <begin position="322"/>
        <end position="344"/>
    </location>
</feature>
<keyword evidence="10" id="KW-1185">Reference proteome</keyword>
<evidence type="ECO:0000256" key="7">
    <source>
        <dbReference type="SAM" id="Phobius"/>
    </source>
</evidence>
<feature type="transmembrane region" description="Helical" evidence="7">
    <location>
        <begin position="146"/>
        <end position="171"/>
    </location>
</feature>
<keyword evidence="4 7" id="KW-1133">Transmembrane helix</keyword>
<feature type="transmembrane region" description="Helical" evidence="7">
    <location>
        <begin position="350"/>
        <end position="374"/>
    </location>
</feature>
<feature type="domain" description="Major facilitator superfamily (MFS) profile" evidence="8">
    <location>
        <begin position="22"/>
        <end position="439"/>
    </location>
</feature>
<sequence length="454" mass="47120">MATTDSAGGASPSLLQPGLAACIATAALAGLLFGFDTAVISGTTEALTRAYALSPTWLGITVSAALWGTLAGALLAGKPGDRYGSRDTLRVLALFYVIAGIGSALAWNWGALVGFRLLCGLAVGGSSVLAPVYISEIAPPARRGTLVAMFQFNVILGILVAYVSNAVIAGLDPGEAAWRWKLGVAAAPALLFLLLLFRIPHSPRWLVAQGRPEEARAAFRYIGLGDEAARAEIAAAARDAGGAAGAGRLSWRRHARPILLAILVAGFNQLSGINAFLYYLNDIFARSHSPLSPDLQAIIIGVVNMVFTLLGMALIDRLGRKTLLLIGSAGMAASLTIGGLSLIGVLPSGLVLFALIGFILFFAPSTGAVIWVYISEIFPTEVRARGAAIGASTHWGANAVIAAIFPPIAAWSAGAPFFFFAACMVVQLVVVALVFPETKGVPLEEMERRLGAAG</sequence>
<proteinExistence type="inferred from homology"/>
<dbReference type="PROSITE" id="PS00217">
    <property type="entry name" value="SUGAR_TRANSPORT_2"/>
    <property type="match status" value="1"/>
</dbReference>
<feature type="transmembrane region" description="Helical" evidence="7">
    <location>
        <begin position="55"/>
        <end position="77"/>
    </location>
</feature>
<dbReference type="Pfam" id="PF00083">
    <property type="entry name" value="Sugar_tr"/>
    <property type="match status" value="1"/>
</dbReference>
<feature type="transmembrane region" description="Helical" evidence="7">
    <location>
        <begin position="14"/>
        <end position="35"/>
    </location>
</feature>
<reference evidence="9" key="1">
    <citation type="journal article" date="2022" name="Toxins">
        <title>Genomic Analysis of Sphingopyxis sp. USTB-05 for Biodegrading Cyanobacterial Hepatotoxins.</title>
        <authorList>
            <person name="Liu C."/>
            <person name="Xu Q."/>
            <person name="Zhao Z."/>
            <person name="Zhang H."/>
            <person name="Liu X."/>
            <person name="Yin C."/>
            <person name="Liu Y."/>
            <person name="Yan H."/>
        </authorList>
    </citation>
    <scope>NUCLEOTIDE SEQUENCE</scope>
    <source>
        <strain evidence="9">NBD5</strain>
    </source>
</reference>
<keyword evidence="6" id="KW-0813">Transport</keyword>
<keyword evidence="5 7" id="KW-0472">Membrane</keyword>
<dbReference type="InterPro" id="IPR005828">
    <property type="entry name" value="MFS_sugar_transport-like"/>
</dbReference>
<dbReference type="Gene3D" id="1.20.1250.20">
    <property type="entry name" value="MFS general substrate transporter like domains"/>
    <property type="match status" value="1"/>
</dbReference>
<accession>A0ABY4XCD6</accession>
<comment type="similarity">
    <text evidence="2 6">Belongs to the major facilitator superfamily. Sugar transporter (TC 2.A.1.1) family.</text>
</comment>
<feature type="transmembrane region" description="Helical" evidence="7">
    <location>
        <begin position="295"/>
        <end position="315"/>
    </location>
</feature>
<dbReference type="PANTHER" id="PTHR48022">
    <property type="entry name" value="PLASTIDIC GLUCOSE TRANSPORTER 4"/>
    <property type="match status" value="1"/>
</dbReference>
<gene>
    <name evidence="9" type="ORF">LHA26_08135</name>
</gene>
<evidence type="ECO:0000313" key="10">
    <source>
        <dbReference type="Proteomes" id="UP001056937"/>
    </source>
</evidence>
<dbReference type="EMBL" id="CP084930">
    <property type="protein sequence ID" value="USI74406.1"/>
    <property type="molecule type" value="Genomic_DNA"/>
</dbReference>
<keyword evidence="3 7" id="KW-0812">Transmembrane</keyword>
<feature type="transmembrane region" description="Helical" evidence="7">
    <location>
        <begin position="113"/>
        <end position="134"/>
    </location>
</feature>
<dbReference type="PANTHER" id="PTHR48022:SF2">
    <property type="entry name" value="PLASTIDIC GLUCOSE TRANSPORTER 4"/>
    <property type="match status" value="1"/>
</dbReference>
<evidence type="ECO:0000256" key="6">
    <source>
        <dbReference type="RuleBase" id="RU003346"/>
    </source>
</evidence>
<evidence type="ECO:0000256" key="5">
    <source>
        <dbReference type="ARBA" id="ARBA00023136"/>
    </source>
</evidence>